<keyword evidence="2" id="KW-1185">Reference proteome</keyword>
<dbReference type="AlphaFoldDB" id="A0A449B0B3"/>
<organism evidence="1 2">
    <name type="scientific">Mycoplasmopsis gallopavonis</name>
    <dbReference type="NCBI Taxonomy" id="76629"/>
    <lineage>
        <taxon>Bacteria</taxon>
        <taxon>Bacillati</taxon>
        <taxon>Mycoplasmatota</taxon>
        <taxon>Mycoplasmoidales</taxon>
        <taxon>Metamycoplasmataceae</taxon>
        <taxon>Mycoplasmopsis</taxon>
    </lineage>
</organism>
<dbReference type="Proteomes" id="UP000289862">
    <property type="component" value="Plasmid 2"/>
</dbReference>
<geneLocation type="plasmid" evidence="1 2">
    <name>2</name>
</geneLocation>
<gene>
    <name evidence="1" type="ORF">NCTC10186_00725</name>
</gene>
<reference evidence="1 2" key="1">
    <citation type="submission" date="2019-01" db="EMBL/GenBank/DDBJ databases">
        <authorList>
            <consortium name="Pathogen Informatics"/>
        </authorList>
    </citation>
    <scope>NUCLEOTIDE SEQUENCE [LARGE SCALE GENOMIC DNA]</scope>
    <source>
        <strain evidence="1 2">NCTC10186</strain>
        <plasmid evidence="2">2</plasmid>
    </source>
</reference>
<sequence length="77" mass="8545">MIVISKAIAPIKVEIEIPAIAHLSFLLNLILFDFFNLIINAESNVPNDTINREIVAGIKSAFFFDLVPTGEVFLTNK</sequence>
<proteinExistence type="predicted"/>
<dbReference type="EMBL" id="LR215032">
    <property type="protein sequence ID" value="VEU73231.1"/>
    <property type="molecule type" value="Genomic_DNA"/>
</dbReference>
<evidence type="ECO:0000313" key="1">
    <source>
        <dbReference type="EMBL" id="VEU73231.1"/>
    </source>
</evidence>
<accession>A0A449B0B3</accession>
<name>A0A449B0B3_9BACT</name>
<keyword evidence="1" id="KW-0614">Plasmid</keyword>
<dbReference type="KEGG" id="mgal:NCTC10186_00725"/>
<dbReference type="RefSeq" id="WP_129724748.1">
    <property type="nucleotide sequence ID" value="NZ_LR215032.1"/>
</dbReference>
<evidence type="ECO:0000313" key="2">
    <source>
        <dbReference type="Proteomes" id="UP000289862"/>
    </source>
</evidence>
<protein>
    <submittedName>
        <fullName evidence="1">Uncharacterized protein</fullName>
    </submittedName>
</protein>